<keyword evidence="8" id="KW-1185">Reference proteome</keyword>
<dbReference type="InterPro" id="IPR002797">
    <property type="entry name" value="Polysacc_synth"/>
</dbReference>
<name>A0A6P1NN22_9PROT</name>
<dbReference type="GO" id="GO:0005886">
    <property type="term" value="C:plasma membrane"/>
    <property type="evidence" value="ECO:0007669"/>
    <property type="project" value="UniProtKB-SubCell"/>
</dbReference>
<dbReference type="PANTHER" id="PTHR30250:SF31">
    <property type="entry name" value="INNER MEMBRANE PROTEIN YGHQ"/>
    <property type="match status" value="1"/>
</dbReference>
<dbReference type="AlphaFoldDB" id="A0A6P1NN22"/>
<feature type="transmembrane region" description="Helical" evidence="6">
    <location>
        <begin position="378"/>
        <end position="396"/>
    </location>
</feature>
<dbReference type="Pfam" id="PF01943">
    <property type="entry name" value="Polysacc_synt"/>
    <property type="match status" value="1"/>
</dbReference>
<sequence length="446" mass="48930">MKRWFKDDLFKLVLKNAGRLASGKLVGALLGLGALACATHAMSPSEFGVLILIKAYAQLIADIGQFQGWQVILHYGSIPWQQGEVDRVKTATKFSVGLDLLAGFASMIVGMAVLLLLGPHLGVHPEHRALAFFYCTLIPFLTCSSPYGILRLFDRVDVISRQQIVSPMVRTTLSVLTLVMGWGLTGFVVAWYAGVLAADLYVFTCCWKELKRRNIQGALKPSLLKAARNMPKGMWSFVWLTSVNTVLTSVWGSLSNLLIGRTLGTAAAGLYSLAVTFIDAVQRPVRLLEKSYYPEVARLDTRTTKPWKLAAKMSFLGACLGIVVSLIVYIGGKPVISLFGHRYGEAATLMLWMAPSLVFNMAAFPLYGLLYTAGKFKVLTGTQLISSLFYTVLLIYMSHNYGLDGAGLAFAIGTLFGALINVVIAIVTFIRRRHIILPHEREIRGS</sequence>
<evidence type="ECO:0000313" key="7">
    <source>
        <dbReference type="EMBL" id="QHI96251.1"/>
    </source>
</evidence>
<keyword evidence="4 6" id="KW-1133">Transmembrane helix</keyword>
<reference evidence="7 8" key="1">
    <citation type="submission" date="2020-01" db="EMBL/GenBank/DDBJ databases">
        <title>Genome sequencing of strain KACC 21507.</title>
        <authorList>
            <person name="Heo J."/>
            <person name="Kim S.-J."/>
            <person name="Kim J.-S."/>
            <person name="Hong S.-B."/>
            <person name="Kwon S.-W."/>
        </authorList>
    </citation>
    <scope>NUCLEOTIDE SEQUENCE [LARGE SCALE GENOMIC DNA]</scope>
    <source>
        <strain evidence="7 8">KACC 21507</strain>
    </source>
</reference>
<proteinExistence type="predicted"/>
<keyword evidence="3 6" id="KW-0812">Transmembrane</keyword>
<evidence type="ECO:0000313" key="8">
    <source>
        <dbReference type="Proteomes" id="UP000463975"/>
    </source>
</evidence>
<feature type="transmembrane region" description="Helical" evidence="6">
    <location>
        <begin position="309"/>
        <end position="330"/>
    </location>
</feature>
<evidence type="ECO:0000256" key="3">
    <source>
        <dbReference type="ARBA" id="ARBA00022692"/>
    </source>
</evidence>
<keyword evidence="2" id="KW-1003">Cell membrane</keyword>
<dbReference type="RefSeq" id="WP_160619323.1">
    <property type="nucleotide sequence ID" value="NZ_CP047652.1"/>
</dbReference>
<evidence type="ECO:0000256" key="2">
    <source>
        <dbReference type="ARBA" id="ARBA00022475"/>
    </source>
</evidence>
<dbReference type="KEGG" id="bomb:GT348_08460"/>
<feature type="transmembrane region" description="Helical" evidence="6">
    <location>
        <begin position="173"/>
        <end position="203"/>
    </location>
</feature>
<feature type="transmembrane region" description="Helical" evidence="6">
    <location>
        <begin position="96"/>
        <end position="117"/>
    </location>
</feature>
<protein>
    <submittedName>
        <fullName evidence="7">Oligosaccharide flippase family protein</fullName>
    </submittedName>
</protein>
<evidence type="ECO:0000256" key="4">
    <source>
        <dbReference type="ARBA" id="ARBA00022989"/>
    </source>
</evidence>
<feature type="transmembrane region" description="Helical" evidence="6">
    <location>
        <begin position="234"/>
        <end position="252"/>
    </location>
</feature>
<comment type="subcellular location">
    <subcellularLocation>
        <location evidence="1">Cell membrane</location>
        <topology evidence="1">Multi-pass membrane protein</topology>
    </subcellularLocation>
</comment>
<evidence type="ECO:0000256" key="1">
    <source>
        <dbReference type="ARBA" id="ARBA00004651"/>
    </source>
</evidence>
<accession>A0A6P1NN22</accession>
<dbReference type="EMBL" id="CP047652">
    <property type="protein sequence ID" value="QHI96251.1"/>
    <property type="molecule type" value="Genomic_DNA"/>
</dbReference>
<dbReference type="InterPro" id="IPR050833">
    <property type="entry name" value="Poly_Biosynth_Transport"/>
</dbReference>
<feature type="transmembrane region" description="Helical" evidence="6">
    <location>
        <begin position="350"/>
        <end position="371"/>
    </location>
</feature>
<organism evidence="7 8">
    <name type="scientific">Aristophania vespae</name>
    <dbReference type="NCBI Taxonomy" id="2697033"/>
    <lineage>
        <taxon>Bacteria</taxon>
        <taxon>Pseudomonadati</taxon>
        <taxon>Pseudomonadota</taxon>
        <taxon>Alphaproteobacteria</taxon>
        <taxon>Acetobacterales</taxon>
        <taxon>Acetobacteraceae</taxon>
        <taxon>Aristophania</taxon>
    </lineage>
</organism>
<dbReference type="Proteomes" id="UP000463975">
    <property type="component" value="Chromosome"/>
</dbReference>
<evidence type="ECO:0000256" key="6">
    <source>
        <dbReference type="SAM" id="Phobius"/>
    </source>
</evidence>
<gene>
    <name evidence="7" type="ORF">GT348_08460</name>
</gene>
<keyword evidence="5 6" id="KW-0472">Membrane</keyword>
<feature type="transmembrane region" description="Helical" evidence="6">
    <location>
        <begin position="408"/>
        <end position="430"/>
    </location>
</feature>
<evidence type="ECO:0000256" key="5">
    <source>
        <dbReference type="ARBA" id="ARBA00023136"/>
    </source>
</evidence>
<feature type="transmembrane region" description="Helical" evidence="6">
    <location>
        <begin position="129"/>
        <end position="153"/>
    </location>
</feature>
<dbReference type="PANTHER" id="PTHR30250">
    <property type="entry name" value="PST FAMILY PREDICTED COLANIC ACID TRANSPORTER"/>
    <property type="match status" value="1"/>
</dbReference>